<name>D6GTH1_FILAD</name>
<dbReference type="InterPro" id="IPR025582">
    <property type="entry name" value="YARHG_dom"/>
</dbReference>
<organism evidence="3 4">
    <name type="scientific">Filifactor alocis (strain ATCC 35896 / CCUG 47790 / D40 B5)</name>
    <name type="common">Fusobacterium alocis</name>
    <dbReference type="NCBI Taxonomy" id="546269"/>
    <lineage>
        <taxon>Bacteria</taxon>
        <taxon>Bacillati</taxon>
        <taxon>Bacillota</taxon>
        <taxon>Clostridia</taxon>
        <taxon>Peptostreptococcales</taxon>
        <taxon>Filifactoraceae</taxon>
        <taxon>Filifactor</taxon>
    </lineage>
</organism>
<feature type="chain" id="PRO_5038893405" description="YARHG domain-containing protein" evidence="1">
    <location>
        <begin position="24"/>
        <end position="269"/>
    </location>
</feature>
<dbReference type="PROSITE" id="PS51257">
    <property type="entry name" value="PROKAR_LIPOPROTEIN"/>
    <property type="match status" value="1"/>
</dbReference>
<evidence type="ECO:0000256" key="1">
    <source>
        <dbReference type="SAM" id="SignalP"/>
    </source>
</evidence>
<protein>
    <recommendedName>
        <fullName evidence="2">YARHG domain-containing protein</fullName>
    </recommendedName>
</protein>
<gene>
    <name evidence="3" type="ordered locus">HMPREF0389_01409</name>
</gene>
<keyword evidence="1" id="KW-0732">Signal</keyword>
<evidence type="ECO:0000259" key="2">
    <source>
        <dbReference type="SMART" id="SM01324"/>
    </source>
</evidence>
<accession>D6GTH1</accession>
<dbReference type="KEGG" id="faa:HMPREF0389_01409"/>
<dbReference type="RefSeq" id="WP_014262532.1">
    <property type="nucleotide sequence ID" value="NC_016630.1"/>
</dbReference>
<dbReference type="Proteomes" id="UP000007468">
    <property type="component" value="Chromosome"/>
</dbReference>
<keyword evidence="4" id="KW-1185">Reference proteome</keyword>
<proteinExistence type="predicted"/>
<feature type="signal peptide" evidence="1">
    <location>
        <begin position="1"/>
        <end position="23"/>
    </location>
</feature>
<dbReference type="Gene3D" id="1.20.58.1690">
    <property type="match status" value="1"/>
</dbReference>
<evidence type="ECO:0000313" key="4">
    <source>
        <dbReference type="Proteomes" id="UP000007468"/>
    </source>
</evidence>
<feature type="domain" description="YARHG" evidence="2">
    <location>
        <begin position="175"/>
        <end position="266"/>
    </location>
</feature>
<dbReference type="AlphaFoldDB" id="D6GTH1"/>
<dbReference type="EMBL" id="CP002390">
    <property type="protein sequence ID" value="EFE27778.2"/>
    <property type="molecule type" value="Genomic_DNA"/>
</dbReference>
<reference evidence="4" key="1">
    <citation type="submission" date="2010-12" db="EMBL/GenBank/DDBJ databases">
        <title>The genome sequence of Filifactor alocis strain ATCC 35896.</title>
        <authorList>
            <consortium name="The Broad Institute Genome Sequencing Platform"/>
            <person name="Ward D."/>
            <person name="Earl A."/>
            <person name="Feldgarden M."/>
            <person name="Young S.K."/>
            <person name="Gargeya S."/>
            <person name="Zeng Q."/>
            <person name="Alvarado L."/>
            <person name="Berlin A."/>
            <person name="Bochicchio J."/>
            <person name="Chapman S.B."/>
            <person name="Chen Z."/>
            <person name="Freedman E."/>
            <person name="Gellesch M."/>
            <person name="Goldberg J."/>
            <person name="Griggs A."/>
            <person name="Gujja S."/>
            <person name="Heilman E."/>
            <person name="Heiman D."/>
            <person name="Howarth C."/>
            <person name="Mehta T."/>
            <person name="Neiman D."/>
            <person name="Pearson M."/>
            <person name="Roberts A."/>
            <person name="Saif S."/>
            <person name="Shea T."/>
            <person name="Shenoy N."/>
            <person name="Sisk P."/>
            <person name="Stolte C."/>
            <person name="Sykes S."/>
            <person name="White J."/>
            <person name="Yandava C."/>
            <person name="Izard J."/>
            <person name="Blanton J.M."/>
            <person name="Baranova O.V."/>
            <person name="Tanner A.C."/>
            <person name="Dewhirst F.E."/>
            <person name="Haas B."/>
            <person name="Nusbaum C."/>
            <person name="Birren B."/>
        </authorList>
    </citation>
    <scope>NUCLEOTIDE SEQUENCE [LARGE SCALE GENOMIC DNA]</scope>
    <source>
        <strain evidence="4">ATCC 35896 / D40 B5</strain>
    </source>
</reference>
<evidence type="ECO:0000313" key="3">
    <source>
        <dbReference type="EMBL" id="EFE27778.2"/>
    </source>
</evidence>
<sequence length="269" mass="30832">MKKNQKFFSGLCLCLTTMLLLCACDVNQIKNKIANTEEKSVDTSDIQDQTKEDIKEVRFYGSDYTLGQLIDAGIGSPTYESYQSKEDGRTYVKITGNMVYDGVSVVAVLKYVWLGMSSDGSASYEFHSLTFNDVPQNELAIDQFFEFLEECAIKKYGAVLSSKSTQTYSQDLSTAEYVLPDSGMRYLELEEVEALADYGGKDLIRLAVNEMYARHGFVFKKPKNQEYFERKSWYYPQPGLTDSYVKEHLFNDYEKANLEMLLKVEKRFN</sequence>
<dbReference type="eggNOG" id="COG1033">
    <property type="taxonomic scope" value="Bacteria"/>
</dbReference>
<dbReference type="InterPro" id="IPR038434">
    <property type="entry name" value="YARHG_sf"/>
</dbReference>
<dbReference type="HOGENOM" id="CLU_1033454_0_0_9"/>
<dbReference type="SMART" id="SM01324">
    <property type="entry name" value="YARHG"/>
    <property type="match status" value="1"/>
</dbReference>
<dbReference type="Pfam" id="PF13308">
    <property type="entry name" value="YARHG"/>
    <property type="match status" value="1"/>
</dbReference>